<reference evidence="2" key="1">
    <citation type="submission" date="2020-10" db="EMBL/GenBank/DDBJ databases">
        <authorList>
            <person name="Gilroy R."/>
        </authorList>
    </citation>
    <scope>NUCLEOTIDE SEQUENCE</scope>
    <source>
        <strain evidence="2">ChiHile30-977</strain>
    </source>
</reference>
<evidence type="ECO:0000313" key="2">
    <source>
        <dbReference type="EMBL" id="HIQ62773.1"/>
    </source>
</evidence>
<keyword evidence="1" id="KW-0472">Membrane</keyword>
<keyword evidence="1" id="KW-0812">Transmembrane</keyword>
<dbReference type="AlphaFoldDB" id="A0A9D0YXT0"/>
<feature type="transmembrane region" description="Helical" evidence="1">
    <location>
        <begin position="135"/>
        <end position="162"/>
    </location>
</feature>
<feature type="transmembrane region" description="Helical" evidence="1">
    <location>
        <begin position="12"/>
        <end position="34"/>
    </location>
</feature>
<gene>
    <name evidence="2" type="ORF">IAA66_04195</name>
</gene>
<accession>A0A9D0YXT0</accession>
<feature type="transmembrane region" description="Helical" evidence="1">
    <location>
        <begin position="108"/>
        <end position="129"/>
    </location>
</feature>
<protein>
    <submittedName>
        <fullName evidence="2">Uncharacterized protein</fullName>
    </submittedName>
</protein>
<keyword evidence="1" id="KW-1133">Transmembrane helix</keyword>
<evidence type="ECO:0000313" key="3">
    <source>
        <dbReference type="Proteomes" id="UP000886819"/>
    </source>
</evidence>
<proteinExistence type="predicted"/>
<name>A0A9D0YXT0_9FIRM</name>
<evidence type="ECO:0000256" key="1">
    <source>
        <dbReference type="SAM" id="Phobius"/>
    </source>
</evidence>
<dbReference type="EMBL" id="DVFI01000062">
    <property type="protein sequence ID" value="HIQ62773.1"/>
    <property type="molecule type" value="Genomic_DNA"/>
</dbReference>
<feature type="transmembrane region" description="Helical" evidence="1">
    <location>
        <begin position="74"/>
        <end position="96"/>
    </location>
</feature>
<comment type="caution">
    <text evidence="2">The sequence shown here is derived from an EMBL/GenBank/DDBJ whole genome shotgun (WGS) entry which is preliminary data.</text>
</comment>
<organism evidence="2 3">
    <name type="scientific">Candidatus Avichristensenella intestinipullorum</name>
    <dbReference type="NCBI Taxonomy" id="2840693"/>
    <lineage>
        <taxon>Bacteria</taxon>
        <taxon>Bacillati</taxon>
        <taxon>Bacillota</taxon>
        <taxon>Clostridia</taxon>
        <taxon>Candidatus Avichristensenella</taxon>
    </lineage>
</organism>
<dbReference type="Proteomes" id="UP000886819">
    <property type="component" value="Unassembled WGS sequence"/>
</dbReference>
<sequence length="197" mass="22414">MNRFLSTCWRVLLILLVYLVLGVPVVGLMIPGAGGESVQIPMLFQSALRAAAYGQGFFPDNVYYEDWQQFCSAYAMNCLFLSLGLVALWNVLYAPFALGRNHENSARVTIWVFVALHIGLQLAYAFYVFTLGAHIWAWLITQPFGLRLLLLLPQLLVLPFYLSVRALCPYRIYNVFPIFARLRGQLGLRVYSRRGAR</sequence>
<reference evidence="2" key="2">
    <citation type="journal article" date="2021" name="PeerJ">
        <title>Extensive microbial diversity within the chicken gut microbiome revealed by metagenomics and culture.</title>
        <authorList>
            <person name="Gilroy R."/>
            <person name="Ravi A."/>
            <person name="Getino M."/>
            <person name="Pursley I."/>
            <person name="Horton D.L."/>
            <person name="Alikhan N.F."/>
            <person name="Baker D."/>
            <person name="Gharbi K."/>
            <person name="Hall N."/>
            <person name="Watson M."/>
            <person name="Adriaenssens E.M."/>
            <person name="Foster-Nyarko E."/>
            <person name="Jarju S."/>
            <person name="Secka A."/>
            <person name="Antonio M."/>
            <person name="Oren A."/>
            <person name="Chaudhuri R.R."/>
            <person name="La Ragione R."/>
            <person name="Hildebrand F."/>
            <person name="Pallen M.J."/>
        </authorList>
    </citation>
    <scope>NUCLEOTIDE SEQUENCE</scope>
    <source>
        <strain evidence="2">ChiHile30-977</strain>
    </source>
</reference>